<dbReference type="EMBL" id="BKCP01009403">
    <property type="protein sequence ID" value="GER50797.1"/>
    <property type="molecule type" value="Genomic_DNA"/>
</dbReference>
<organism evidence="1 2">
    <name type="scientific">Striga asiatica</name>
    <name type="common">Asiatic witchweed</name>
    <name type="synonym">Buchnera asiatica</name>
    <dbReference type="NCBI Taxonomy" id="4170"/>
    <lineage>
        <taxon>Eukaryota</taxon>
        <taxon>Viridiplantae</taxon>
        <taxon>Streptophyta</taxon>
        <taxon>Embryophyta</taxon>
        <taxon>Tracheophyta</taxon>
        <taxon>Spermatophyta</taxon>
        <taxon>Magnoliopsida</taxon>
        <taxon>eudicotyledons</taxon>
        <taxon>Gunneridae</taxon>
        <taxon>Pentapetalae</taxon>
        <taxon>asterids</taxon>
        <taxon>lamiids</taxon>
        <taxon>Lamiales</taxon>
        <taxon>Orobanchaceae</taxon>
        <taxon>Buchnereae</taxon>
        <taxon>Striga</taxon>
    </lineage>
</organism>
<sequence length="186" mass="19912">MLSARVSIDLLSSPLEPGRQCSGGSRLPACVRAEQRLSVAHVGVFSKVKDCGFLDKARFRLAVARFFLGGDLRFSGEALFEQGRSLVVCGSAGKDCCGWTMAIGKTPGGGESCSLLAVVQGSVSSTKGGNWSRLCNVGGLEEKGRVKLMEILEKEGRGFEFFGSVRILSEKKGLMVGVAREKRFEN</sequence>
<evidence type="ECO:0000313" key="1">
    <source>
        <dbReference type="EMBL" id="GER50797.1"/>
    </source>
</evidence>
<dbReference type="AlphaFoldDB" id="A0A5A7R236"/>
<proteinExistence type="predicted"/>
<comment type="caution">
    <text evidence="1">The sequence shown here is derived from an EMBL/GenBank/DDBJ whole genome shotgun (WGS) entry which is preliminary data.</text>
</comment>
<evidence type="ECO:0000313" key="2">
    <source>
        <dbReference type="Proteomes" id="UP000325081"/>
    </source>
</evidence>
<dbReference type="Proteomes" id="UP000325081">
    <property type="component" value="Unassembled WGS sequence"/>
</dbReference>
<accession>A0A5A7R236</accession>
<keyword evidence="1" id="KW-0687">Ribonucleoprotein</keyword>
<protein>
    <submittedName>
        <fullName evidence="1">30S ribosomal protein S13</fullName>
    </submittedName>
</protein>
<gene>
    <name evidence="1" type="ORF">STAS_28122</name>
</gene>
<reference evidence="2" key="1">
    <citation type="journal article" date="2019" name="Curr. Biol.">
        <title>Genome Sequence of Striga asiatica Provides Insight into the Evolution of Plant Parasitism.</title>
        <authorList>
            <person name="Yoshida S."/>
            <person name="Kim S."/>
            <person name="Wafula E.K."/>
            <person name="Tanskanen J."/>
            <person name="Kim Y.M."/>
            <person name="Honaas L."/>
            <person name="Yang Z."/>
            <person name="Spallek T."/>
            <person name="Conn C.E."/>
            <person name="Ichihashi Y."/>
            <person name="Cheong K."/>
            <person name="Cui S."/>
            <person name="Der J.P."/>
            <person name="Gundlach H."/>
            <person name="Jiao Y."/>
            <person name="Hori C."/>
            <person name="Ishida J.K."/>
            <person name="Kasahara H."/>
            <person name="Kiba T."/>
            <person name="Kim M.S."/>
            <person name="Koo N."/>
            <person name="Laohavisit A."/>
            <person name="Lee Y.H."/>
            <person name="Lumba S."/>
            <person name="McCourt P."/>
            <person name="Mortimer J.C."/>
            <person name="Mutuku J.M."/>
            <person name="Nomura T."/>
            <person name="Sasaki-Sekimoto Y."/>
            <person name="Seto Y."/>
            <person name="Wang Y."/>
            <person name="Wakatake T."/>
            <person name="Sakakibara H."/>
            <person name="Demura T."/>
            <person name="Yamaguchi S."/>
            <person name="Yoneyama K."/>
            <person name="Manabe R.I."/>
            <person name="Nelson D.C."/>
            <person name="Schulman A.H."/>
            <person name="Timko M.P."/>
            <person name="dePamphilis C.W."/>
            <person name="Choi D."/>
            <person name="Shirasu K."/>
        </authorList>
    </citation>
    <scope>NUCLEOTIDE SEQUENCE [LARGE SCALE GENOMIC DNA]</scope>
    <source>
        <strain evidence="2">cv. UVA1</strain>
    </source>
</reference>
<keyword evidence="2" id="KW-1185">Reference proteome</keyword>
<name>A0A5A7R236_STRAF</name>
<keyword evidence="1" id="KW-0689">Ribosomal protein</keyword>
<dbReference type="GO" id="GO:0005840">
    <property type="term" value="C:ribosome"/>
    <property type="evidence" value="ECO:0007669"/>
    <property type="project" value="UniProtKB-KW"/>
</dbReference>